<keyword evidence="3" id="KW-1185">Reference proteome</keyword>
<dbReference type="InterPro" id="IPR005651">
    <property type="entry name" value="Trm112-like"/>
</dbReference>
<dbReference type="Pfam" id="PF03966">
    <property type="entry name" value="Trm112p"/>
    <property type="match status" value="1"/>
</dbReference>
<dbReference type="PANTHER" id="PTHR33505:SF4">
    <property type="entry name" value="PROTEIN PREY, MITOCHONDRIAL"/>
    <property type="match status" value="1"/>
</dbReference>
<sequence length="74" mass="8139">MPRKTDTPSSSIRSAGAVDVKMLELLVCPLSYGPLRYDREAEELVSPRARLAYPVRDGIPIMLVSEARHLGDDG</sequence>
<dbReference type="Proteomes" id="UP000094795">
    <property type="component" value="Unassembled WGS sequence"/>
</dbReference>
<dbReference type="HAMAP" id="MF_01187">
    <property type="entry name" value="UPF0434"/>
    <property type="match status" value="1"/>
</dbReference>
<dbReference type="OrthoDB" id="9812205at2"/>
<organism evidence="2 3">
    <name type="scientific">Hoeflea olei</name>
    <dbReference type="NCBI Taxonomy" id="1480615"/>
    <lineage>
        <taxon>Bacteria</taxon>
        <taxon>Pseudomonadati</taxon>
        <taxon>Pseudomonadota</taxon>
        <taxon>Alphaproteobacteria</taxon>
        <taxon>Hyphomicrobiales</taxon>
        <taxon>Rhizobiaceae</taxon>
        <taxon>Hoeflea</taxon>
    </lineage>
</organism>
<evidence type="ECO:0000256" key="1">
    <source>
        <dbReference type="HAMAP-Rule" id="MF_01187"/>
    </source>
</evidence>
<dbReference type="AlphaFoldDB" id="A0A1C1YVP8"/>
<accession>A0A1C1YVP8</accession>
<dbReference type="PANTHER" id="PTHR33505">
    <property type="entry name" value="ZGC:162634"/>
    <property type="match status" value="1"/>
</dbReference>
<comment type="caution">
    <text evidence="2">The sequence shown here is derived from an EMBL/GenBank/DDBJ whole genome shotgun (WGS) entry which is preliminary data.</text>
</comment>
<dbReference type="GO" id="GO:0005829">
    <property type="term" value="C:cytosol"/>
    <property type="evidence" value="ECO:0007669"/>
    <property type="project" value="TreeGrafter"/>
</dbReference>
<dbReference type="STRING" id="1480615.AWJ14_14355"/>
<evidence type="ECO:0000313" key="3">
    <source>
        <dbReference type="Proteomes" id="UP000094795"/>
    </source>
</evidence>
<dbReference type="EMBL" id="LQZT01000014">
    <property type="protein sequence ID" value="OCW57476.1"/>
    <property type="molecule type" value="Genomic_DNA"/>
</dbReference>
<name>A0A1C1YVP8_9HYPH</name>
<gene>
    <name evidence="2" type="ORF">AWJ14_14355</name>
</gene>
<proteinExistence type="inferred from homology"/>
<dbReference type="RefSeq" id="WP_066178956.1">
    <property type="nucleotide sequence ID" value="NZ_LQZT01000014.1"/>
</dbReference>
<protein>
    <recommendedName>
        <fullName evidence="1">UPF0434 protein AWJ14_14355</fullName>
    </recommendedName>
</protein>
<evidence type="ECO:0000313" key="2">
    <source>
        <dbReference type="EMBL" id="OCW57476.1"/>
    </source>
</evidence>
<comment type="similarity">
    <text evidence="1">Belongs to the UPF0434 family.</text>
</comment>
<dbReference type="Gene3D" id="2.20.25.10">
    <property type="match status" value="1"/>
</dbReference>
<reference evidence="2 3" key="1">
    <citation type="submission" date="2015-12" db="EMBL/GenBank/DDBJ databases">
        <authorList>
            <person name="Shamseldin A."/>
            <person name="Moawad H."/>
            <person name="Abd El-Rahim W.M."/>
            <person name="Sadowsky M.J."/>
        </authorList>
    </citation>
    <scope>NUCLEOTIDE SEQUENCE [LARGE SCALE GENOMIC DNA]</scope>
    <source>
        <strain evidence="2 3">JC234</strain>
    </source>
</reference>
<dbReference type="SUPFAM" id="SSF158997">
    <property type="entry name" value="Trm112p-like"/>
    <property type="match status" value="1"/>
</dbReference>